<gene>
    <name evidence="2" type="ORF">RF55_2642</name>
</gene>
<evidence type="ECO:0000313" key="3">
    <source>
        <dbReference type="Proteomes" id="UP000036403"/>
    </source>
</evidence>
<evidence type="ECO:0000313" key="2">
    <source>
        <dbReference type="EMBL" id="KMQ97044.1"/>
    </source>
</evidence>
<dbReference type="STRING" id="67767.A0A0J7L3M6"/>
<protein>
    <submittedName>
        <fullName evidence="2">Oral-facial-digital syndrome 1-like protein</fullName>
    </submittedName>
</protein>
<proteinExistence type="predicted"/>
<feature type="coiled-coil region" evidence="1">
    <location>
        <begin position="1"/>
        <end position="56"/>
    </location>
</feature>
<dbReference type="OrthoDB" id="8930856at2759"/>
<dbReference type="EMBL" id="LBMM01001031">
    <property type="protein sequence ID" value="KMQ97044.1"/>
    <property type="molecule type" value="Genomic_DNA"/>
</dbReference>
<reference evidence="2 3" key="1">
    <citation type="submission" date="2015-04" db="EMBL/GenBank/DDBJ databases">
        <title>Lasius niger genome sequencing.</title>
        <authorList>
            <person name="Konorov E.A."/>
            <person name="Nikitin M.A."/>
            <person name="Kirill M.V."/>
            <person name="Chang P."/>
        </authorList>
    </citation>
    <scope>NUCLEOTIDE SEQUENCE [LARGE SCALE GENOMIC DNA]</scope>
    <source>
        <tissue evidence="2">Whole</tissue>
    </source>
</reference>
<name>A0A0J7L3M6_LASNI</name>
<keyword evidence="3" id="KW-1185">Reference proteome</keyword>
<sequence length="124" mass="13530">MEESSRSLLQQKHRAEQLKQEKTALTLSYEGLREEIGALQRRIRELEAQNRALSGILAQAASPGSPTELIQGILEAGPAALVAALGLDPSWVPLSRPRSLNLQIPVMAATKCRRNRPLGINLSL</sequence>
<comment type="caution">
    <text evidence="2">The sequence shown here is derived from an EMBL/GenBank/DDBJ whole genome shotgun (WGS) entry which is preliminary data.</text>
</comment>
<dbReference type="PaxDb" id="67767-A0A0J7L3M6"/>
<dbReference type="Proteomes" id="UP000036403">
    <property type="component" value="Unassembled WGS sequence"/>
</dbReference>
<accession>A0A0J7L3M6</accession>
<evidence type="ECO:0000256" key="1">
    <source>
        <dbReference type="SAM" id="Coils"/>
    </source>
</evidence>
<dbReference type="AlphaFoldDB" id="A0A0J7L3M6"/>
<organism evidence="2 3">
    <name type="scientific">Lasius niger</name>
    <name type="common">Black garden ant</name>
    <dbReference type="NCBI Taxonomy" id="67767"/>
    <lineage>
        <taxon>Eukaryota</taxon>
        <taxon>Metazoa</taxon>
        <taxon>Ecdysozoa</taxon>
        <taxon>Arthropoda</taxon>
        <taxon>Hexapoda</taxon>
        <taxon>Insecta</taxon>
        <taxon>Pterygota</taxon>
        <taxon>Neoptera</taxon>
        <taxon>Endopterygota</taxon>
        <taxon>Hymenoptera</taxon>
        <taxon>Apocrita</taxon>
        <taxon>Aculeata</taxon>
        <taxon>Formicoidea</taxon>
        <taxon>Formicidae</taxon>
        <taxon>Formicinae</taxon>
        <taxon>Lasius</taxon>
        <taxon>Lasius</taxon>
    </lineage>
</organism>
<keyword evidence="1" id="KW-0175">Coiled coil</keyword>